<evidence type="ECO:0000313" key="5">
    <source>
        <dbReference type="EMBL" id="KAF7770440.1"/>
    </source>
</evidence>
<sequence length="832" mass="94326">MIKYHIRRRFLSSTSDIMAEDRPELESLLSTEDIDKTSVFPVIHMIRSAKDVVTCIDTALSFEALVAPDITYSLIRPLVEKYSTIQREGNLSVVFCLLLNRVYFLKDENLSTSNISRTRGMVCEILAIRVLRQVGADMYPLAVALVTSWPAYNGVDPAIIAQVEQERDDDLEYYVGNAIELAILGKARKFIKTSACQKIIKAIWTGRCVYQAQSSHSILSDTYKQNPIHFYDPHKAPLLDHYRLRIPAIRSVLEYTNFLILFILFIVAIEYHELDSLNVPEIIFMVYALGFSLEKIATMQEHGMKVYFGGTWNGFDLAFVTIYFIYAVLRFYGVYHHNHWARELGIDLLAITATLMFPRLAFVTLKNNLMVLSLRAMFMQFLVLMLIAMFCFCGFVYGFWTLNQAGPRYAPETIAWWMSYLYFGLDATGFVESGKFHPLFGPVLWITYACLSNTLLTTVLVSILSNTFARINEDAEAEAMFRKAVSTIEGVKADFFFSYQPPINVLVLCFMLPARYVLTPRWFHKVNVFMIRVTNLPILLLIAIYERQAKKAGTSSFYDTARYMSEKFIDALPRYLTRLSIFEGLAGSGADIETIFEINDEFIDVFDSHDSDEGPDTRLRFLRSLSMDLSPNKMSGQNGHRAPSPPSSLYRSVPRIRTDSVSTRTRPMVPSQSYVSPLAQIYPSVVENILGAQPTQTDARDIPMNGSSAKATGIPTVPPTRRRLTTMQSLAQKHRISGVSTDYSGSGDVAIPRKKSSTSSAGERQRSMPLCTSPEQLLNVEDHEEPASVSEVRTAEDQDEPVDTPTWDTRLQEIERRQARIESLLEHIATRI</sequence>
<feature type="transmembrane region" description="Helical" evidence="2">
    <location>
        <begin position="526"/>
        <end position="545"/>
    </location>
</feature>
<dbReference type="InterPro" id="IPR052971">
    <property type="entry name" value="TRP_calcium_channel"/>
</dbReference>
<dbReference type="PANTHER" id="PTHR35859">
    <property type="entry name" value="NONSELECTIVE CATION CHANNEL PROTEIN"/>
    <property type="match status" value="1"/>
</dbReference>
<feature type="transmembrane region" description="Helical" evidence="2">
    <location>
        <begin position="344"/>
        <end position="365"/>
    </location>
</feature>
<proteinExistence type="predicted"/>
<feature type="region of interest" description="Disordered" evidence="1">
    <location>
        <begin position="697"/>
        <end position="719"/>
    </location>
</feature>
<evidence type="ECO:0000313" key="6">
    <source>
        <dbReference type="Proteomes" id="UP000629468"/>
    </source>
</evidence>
<evidence type="ECO:0000256" key="2">
    <source>
        <dbReference type="SAM" id="Phobius"/>
    </source>
</evidence>
<name>A0A8H7EZY9_AGABI</name>
<dbReference type="InterPro" id="IPR056337">
    <property type="entry name" value="LHD_YVC1"/>
</dbReference>
<feature type="region of interest" description="Disordered" evidence="1">
    <location>
        <begin position="630"/>
        <end position="652"/>
    </location>
</feature>
<evidence type="ECO:0000259" key="3">
    <source>
        <dbReference type="Pfam" id="PF23190"/>
    </source>
</evidence>
<dbReference type="Pfam" id="PF23317">
    <property type="entry name" value="YVC1_C"/>
    <property type="match status" value="1"/>
</dbReference>
<feature type="domain" description="Calcium channel YVC1-like C-terminal transmembrane" evidence="4">
    <location>
        <begin position="258"/>
        <end position="551"/>
    </location>
</feature>
<dbReference type="EMBL" id="JABXXO010000009">
    <property type="protein sequence ID" value="KAF7770440.1"/>
    <property type="molecule type" value="Genomic_DNA"/>
</dbReference>
<feature type="transmembrane region" description="Helical" evidence="2">
    <location>
        <begin position="377"/>
        <end position="402"/>
    </location>
</feature>
<evidence type="ECO:0000259" key="4">
    <source>
        <dbReference type="Pfam" id="PF23317"/>
    </source>
</evidence>
<evidence type="ECO:0008006" key="7">
    <source>
        <dbReference type="Google" id="ProtNLM"/>
    </source>
</evidence>
<feature type="region of interest" description="Disordered" evidence="1">
    <location>
        <begin position="737"/>
        <end position="807"/>
    </location>
</feature>
<reference evidence="5 6" key="1">
    <citation type="journal article" name="Sci. Rep.">
        <title>Telomere-to-telomere assembled and centromere annotated genomes of the two main subspecies of the button mushroom Agaricus bisporus reveal especially polymorphic chromosome ends.</title>
        <authorList>
            <person name="Sonnenberg A.S.M."/>
            <person name="Sedaghat-Telgerd N."/>
            <person name="Lavrijssen B."/>
            <person name="Ohm R.A."/>
            <person name="Hendrickx P.M."/>
            <person name="Scholtmeijer K."/>
            <person name="Baars J.J.P."/>
            <person name="van Peer A."/>
        </authorList>
    </citation>
    <scope>NUCLEOTIDE SEQUENCE [LARGE SCALE GENOMIC DNA]</scope>
    <source>
        <strain evidence="5 6">H119_p4</strain>
    </source>
</reference>
<keyword evidence="2" id="KW-0472">Membrane</keyword>
<dbReference type="Proteomes" id="UP000629468">
    <property type="component" value="Unassembled WGS sequence"/>
</dbReference>
<gene>
    <name evidence="5" type="ORF">Agabi119p4_6414</name>
</gene>
<dbReference type="AlphaFoldDB" id="A0A8H7EZY9"/>
<feature type="transmembrane region" description="Helical" evidence="2">
    <location>
        <begin position="252"/>
        <end position="271"/>
    </location>
</feature>
<feature type="transmembrane region" description="Helical" evidence="2">
    <location>
        <begin position="414"/>
        <end position="431"/>
    </location>
</feature>
<feature type="transmembrane region" description="Helical" evidence="2">
    <location>
        <begin position="314"/>
        <end position="332"/>
    </location>
</feature>
<feature type="domain" description="YVC1 N-terminal linker helical" evidence="3">
    <location>
        <begin position="42"/>
        <end position="227"/>
    </location>
</feature>
<keyword evidence="2" id="KW-0812">Transmembrane</keyword>
<organism evidence="5 6">
    <name type="scientific">Agaricus bisporus var. burnettii</name>
    <dbReference type="NCBI Taxonomy" id="192524"/>
    <lineage>
        <taxon>Eukaryota</taxon>
        <taxon>Fungi</taxon>
        <taxon>Dikarya</taxon>
        <taxon>Basidiomycota</taxon>
        <taxon>Agaricomycotina</taxon>
        <taxon>Agaricomycetes</taxon>
        <taxon>Agaricomycetidae</taxon>
        <taxon>Agaricales</taxon>
        <taxon>Agaricineae</taxon>
        <taxon>Agaricaceae</taxon>
        <taxon>Agaricus</taxon>
    </lineage>
</organism>
<feature type="transmembrane region" description="Helical" evidence="2">
    <location>
        <begin position="443"/>
        <end position="464"/>
    </location>
</feature>
<feature type="transmembrane region" description="Helical" evidence="2">
    <location>
        <begin position="496"/>
        <end position="514"/>
    </location>
</feature>
<keyword evidence="2" id="KW-1133">Transmembrane helix</keyword>
<dbReference type="PANTHER" id="PTHR35859:SF1">
    <property type="entry name" value="NONSELECTIVE CATION CHANNEL PROTEIN"/>
    <property type="match status" value="1"/>
</dbReference>
<dbReference type="Pfam" id="PF23190">
    <property type="entry name" value="LHD_TRPY1"/>
    <property type="match status" value="1"/>
</dbReference>
<accession>A0A8H7EZY9</accession>
<comment type="caution">
    <text evidence="5">The sequence shown here is derived from an EMBL/GenBank/DDBJ whole genome shotgun (WGS) entry which is preliminary data.</text>
</comment>
<dbReference type="InterPro" id="IPR056336">
    <property type="entry name" value="YVC1_C"/>
</dbReference>
<evidence type="ECO:0000256" key="1">
    <source>
        <dbReference type="SAM" id="MobiDB-lite"/>
    </source>
</evidence>
<protein>
    <recommendedName>
        <fullName evidence="7">Ion transport domain-containing protein</fullName>
    </recommendedName>
</protein>